<dbReference type="InterPro" id="IPR018485">
    <property type="entry name" value="FGGY_C"/>
</dbReference>
<dbReference type="InterPro" id="IPR000577">
    <property type="entry name" value="Carb_kinase_FGGY"/>
</dbReference>
<sequence length="503" mass="52917">MERTVIGIDIGTSACKVAAFTTSGELIAEESREYPLLVPGPGRVEQDPEQWWDAAAEATGAVVSAIGAHAVAGVGVSGQSWSAVMMDDEGRVLANTPIWMDTRAQDICDRTVGELGEDVFLKTSGNRFSPSYTTPKIMWFREHRPSVYARTTHVLQSNSFIVQRLTGEWTQDSSQSYGIHAFDTLAGAYDPGLADALGLDLGLLPPVSACHEVVGVVGASGARATGLAEGTPVVAGGLDAACASLGAGVVDPGQTQEQGGQAGGMSVVTDRPVRDPRLILSRHVVPGRWLLQGGTIAGGASLRWAAETFAAGALTYRQIDQEAEAVPSGAEGLWFLPYLSGERGPIWDPKARGVLFGLGFSTSRGAVWRAVMEGVAYSVLDNIIIAEQAGAKVQTMRSVGGAASSRLWTQIKSDVMERPIEVAAPTAASTLGAAVLAAVGTGSVSGFDGARQMLAAVERIHEPDPGTSSVYREGFQVFRQLYHDLAPLMHRTSPIADKEGTTR</sequence>
<name>A0ABW2SJC0_9ACTO</name>
<organism evidence="7 8">
    <name type="scientific">Schaalia naturae</name>
    <dbReference type="NCBI Taxonomy" id="635203"/>
    <lineage>
        <taxon>Bacteria</taxon>
        <taxon>Bacillati</taxon>
        <taxon>Actinomycetota</taxon>
        <taxon>Actinomycetes</taxon>
        <taxon>Actinomycetales</taxon>
        <taxon>Actinomycetaceae</taxon>
        <taxon>Schaalia</taxon>
    </lineage>
</organism>
<evidence type="ECO:0000256" key="2">
    <source>
        <dbReference type="ARBA" id="ARBA00022629"/>
    </source>
</evidence>
<dbReference type="GO" id="GO:0016301">
    <property type="term" value="F:kinase activity"/>
    <property type="evidence" value="ECO:0007669"/>
    <property type="project" value="UniProtKB-KW"/>
</dbReference>
<dbReference type="InterPro" id="IPR018484">
    <property type="entry name" value="FGGY_N"/>
</dbReference>
<proteinExistence type="inferred from homology"/>
<evidence type="ECO:0000256" key="4">
    <source>
        <dbReference type="ARBA" id="ARBA00022777"/>
    </source>
</evidence>
<dbReference type="Pfam" id="PF02782">
    <property type="entry name" value="FGGY_C"/>
    <property type="match status" value="1"/>
</dbReference>
<dbReference type="PANTHER" id="PTHR43095">
    <property type="entry name" value="SUGAR KINASE"/>
    <property type="match status" value="1"/>
</dbReference>
<dbReference type="InterPro" id="IPR050406">
    <property type="entry name" value="FGGY_Carb_Kinase"/>
</dbReference>
<dbReference type="PIRSF" id="PIRSF000538">
    <property type="entry name" value="GlpK"/>
    <property type="match status" value="1"/>
</dbReference>
<reference evidence="8" key="1">
    <citation type="journal article" date="2019" name="Int. J. Syst. Evol. Microbiol.">
        <title>The Global Catalogue of Microorganisms (GCM) 10K type strain sequencing project: providing services to taxonomists for standard genome sequencing and annotation.</title>
        <authorList>
            <consortium name="The Broad Institute Genomics Platform"/>
            <consortium name="The Broad Institute Genome Sequencing Center for Infectious Disease"/>
            <person name="Wu L."/>
            <person name="Ma J."/>
        </authorList>
    </citation>
    <scope>NUCLEOTIDE SEQUENCE [LARGE SCALE GENOMIC DNA]</scope>
    <source>
        <strain evidence="8">CCUG 56698</strain>
    </source>
</reference>
<keyword evidence="2" id="KW-0119">Carbohydrate metabolism</keyword>
<comment type="caution">
    <text evidence="7">The sequence shown here is derived from an EMBL/GenBank/DDBJ whole genome shotgun (WGS) entry which is preliminary data.</text>
</comment>
<dbReference type="Pfam" id="PF00370">
    <property type="entry name" value="FGGY_N"/>
    <property type="match status" value="1"/>
</dbReference>
<evidence type="ECO:0000256" key="1">
    <source>
        <dbReference type="ARBA" id="ARBA00009156"/>
    </source>
</evidence>
<dbReference type="CDD" id="cd07808">
    <property type="entry name" value="ASKHA_NBD_FGGY_EcXK-like"/>
    <property type="match status" value="1"/>
</dbReference>
<evidence type="ECO:0000259" key="5">
    <source>
        <dbReference type="Pfam" id="PF00370"/>
    </source>
</evidence>
<dbReference type="SUPFAM" id="SSF53067">
    <property type="entry name" value="Actin-like ATPase domain"/>
    <property type="match status" value="2"/>
</dbReference>
<dbReference type="RefSeq" id="WP_380971517.1">
    <property type="nucleotide sequence ID" value="NZ_JBHTEF010000001.1"/>
</dbReference>
<keyword evidence="2" id="KW-0859">Xylose metabolism</keyword>
<dbReference type="EMBL" id="JBHTEF010000001">
    <property type="protein sequence ID" value="MFC7579934.1"/>
    <property type="molecule type" value="Genomic_DNA"/>
</dbReference>
<evidence type="ECO:0000313" key="7">
    <source>
        <dbReference type="EMBL" id="MFC7579934.1"/>
    </source>
</evidence>
<gene>
    <name evidence="7" type="ORF">ACFQWG_01665</name>
</gene>
<dbReference type="InterPro" id="IPR043129">
    <property type="entry name" value="ATPase_NBD"/>
</dbReference>
<keyword evidence="3" id="KW-0808">Transferase</keyword>
<evidence type="ECO:0000259" key="6">
    <source>
        <dbReference type="Pfam" id="PF02782"/>
    </source>
</evidence>
<dbReference type="PROSITE" id="PS00933">
    <property type="entry name" value="FGGY_KINASES_1"/>
    <property type="match status" value="1"/>
</dbReference>
<dbReference type="InterPro" id="IPR018483">
    <property type="entry name" value="Carb_kinase_FGGY_CS"/>
</dbReference>
<evidence type="ECO:0000313" key="8">
    <source>
        <dbReference type="Proteomes" id="UP001596527"/>
    </source>
</evidence>
<feature type="domain" description="Carbohydrate kinase FGGY C-terminal" evidence="6">
    <location>
        <begin position="284"/>
        <end position="439"/>
    </location>
</feature>
<accession>A0ABW2SJC0</accession>
<keyword evidence="8" id="KW-1185">Reference proteome</keyword>
<keyword evidence="4 7" id="KW-0418">Kinase</keyword>
<evidence type="ECO:0000256" key="3">
    <source>
        <dbReference type="ARBA" id="ARBA00022679"/>
    </source>
</evidence>
<dbReference type="Gene3D" id="3.30.420.40">
    <property type="match status" value="2"/>
</dbReference>
<comment type="similarity">
    <text evidence="1">Belongs to the FGGY kinase family.</text>
</comment>
<dbReference type="PANTHER" id="PTHR43095:SF5">
    <property type="entry name" value="XYLULOSE KINASE"/>
    <property type="match status" value="1"/>
</dbReference>
<dbReference type="Proteomes" id="UP001596527">
    <property type="component" value="Unassembled WGS sequence"/>
</dbReference>
<feature type="domain" description="Carbohydrate kinase FGGY N-terminal" evidence="5">
    <location>
        <begin position="5"/>
        <end position="246"/>
    </location>
</feature>
<protein>
    <submittedName>
        <fullName evidence="7">FGGY-family carbohydrate kinase</fullName>
    </submittedName>
</protein>